<gene>
    <name evidence="15" type="ORF">EEDITHA_LOCUS11756</name>
</gene>
<reference evidence="15" key="1">
    <citation type="submission" date="2022-03" db="EMBL/GenBank/DDBJ databases">
        <authorList>
            <person name="Tunstrom K."/>
        </authorList>
    </citation>
    <scope>NUCLEOTIDE SEQUENCE</scope>
</reference>
<evidence type="ECO:0000256" key="10">
    <source>
        <dbReference type="ARBA" id="ARBA00023157"/>
    </source>
</evidence>
<comment type="similarity">
    <text evidence="3 13">Belongs to the glycosyltransferase 2 family. GalNAc-T subfamily.</text>
</comment>
<evidence type="ECO:0000256" key="11">
    <source>
        <dbReference type="ARBA" id="ARBA00023180"/>
    </source>
</evidence>
<keyword evidence="13" id="KW-0328">Glycosyltransferase</keyword>
<dbReference type="SUPFAM" id="SSF53448">
    <property type="entry name" value="Nucleotide-diphospho-sugar transferases"/>
    <property type="match status" value="1"/>
</dbReference>
<dbReference type="Gene3D" id="2.80.10.50">
    <property type="match status" value="1"/>
</dbReference>
<keyword evidence="13" id="KW-0808">Transferase</keyword>
<evidence type="ECO:0000259" key="14">
    <source>
        <dbReference type="SMART" id="SM00458"/>
    </source>
</evidence>
<evidence type="ECO:0000256" key="6">
    <source>
        <dbReference type="ARBA" id="ARBA00022968"/>
    </source>
</evidence>
<dbReference type="EC" id="2.4.1.-" evidence="13"/>
<dbReference type="AlphaFoldDB" id="A0AAU9UES5"/>
<dbReference type="PROSITE" id="PS50231">
    <property type="entry name" value="RICIN_B_LECTIN"/>
    <property type="match status" value="1"/>
</dbReference>
<proteinExistence type="inferred from homology"/>
<dbReference type="InterPro" id="IPR045885">
    <property type="entry name" value="GalNAc-T"/>
</dbReference>
<dbReference type="GO" id="GO:0000139">
    <property type="term" value="C:Golgi membrane"/>
    <property type="evidence" value="ECO:0007669"/>
    <property type="project" value="UniProtKB-SubCell"/>
</dbReference>
<feature type="domain" description="Ricin B lectin" evidence="14">
    <location>
        <begin position="460"/>
        <end position="581"/>
    </location>
</feature>
<evidence type="ECO:0000313" key="16">
    <source>
        <dbReference type="Proteomes" id="UP001153954"/>
    </source>
</evidence>
<evidence type="ECO:0000256" key="1">
    <source>
        <dbReference type="ARBA" id="ARBA00001936"/>
    </source>
</evidence>
<dbReference type="CDD" id="cd02510">
    <property type="entry name" value="pp-GalNAc-T"/>
    <property type="match status" value="1"/>
</dbReference>
<keyword evidence="10 13" id="KW-1015">Disulfide bond</keyword>
<keyword evidence="9" id="KW-0472">Membrane</keyword>
<keyword evidence="16" id="KW-1185">Reference proteome</keyword>
<sequence length="600" mass="70244">MFKKCLKMFALISILWFVALFTIIRKFKTNSTFTDQQLFEKSLQPFIKWNKNGTKQLDAWNLLGTSGPHTSFKDKLSAIKNKEFPLGNFGKPVHTKDNIKGTIRMLVEKGWQDNAFNQFISDMIPVDRTLPDFRNEWCLKRNYSTVLPQASIVICFHNEAWSTLLRTIHSVINRSPRHLLKEIVLVDDYSSMNHLKAQLDEYIKNFTQIKLIRTKKREGLIRARIIGTKQIITPVAVFLDSHCECTEGWLEPLIERIAENPKNVVSPVIDHIDTSTFEYISQDPKDIQIGGFDWSLKFIWRPIPHYLKIERQNLMAPIKTPTIAGGLFAINRKFFKDLGYYDEEFDIWGGENLELSFKVWMCGGSLEIVPCSHVGHIFRDRFPYYATKGSFKRNSLRLAEVWLDEYAKLYFQRIGFMKGDYGDVSKRKELRKNLKCKSFEWYLSNVYPEMKIPIDIAGSGQIFNTGNDRRTECLDATFYPNTLKTINLLPCHHQGGNQFWLYTKDGKIRFDHLCLDYLLGLVTLFTCWERAVTQIWLYDTKTRYIRHIQTQDCLKVARTKLGLQVILETCMGDNSQKWKMDNFDFEKLSFELQNEAKKYM</sequence>
<dbReference type="InterPro" id="IPR000772">
    <property type="entry name" value="Ricin_B_lectin"/>
</dbReference>
<dbReference type="Pfam" id="PF00535">
    <property type="entry name" value="Glycos_transf_2"/>
    <property type="match status" value="1"/>
</dbReference>
<dbReference type="SMART" id="SM00458">
    <property type="entry name" value="RICIN"/>
    <property type="match status" value="1"/>
</dbReference>
<keyword evidence="6" id="KW-0735">Signal-anchor</keyword>
<evidence type="ECO:0000256" key="12">
    <source>
        <dbReference type="ARBA" id="ARBA00023211"/>
    </source>
</evidence>
<keyword evidence="5 13" id="KW-0430">Lectin</keyword>
<dbReference type="EMBL" id="CAKOGL010000016">
    <property type="protein sequence ID" value="CAH2096411.1"/>
    <property type="molecule type" value="Genomic_DNA"/>
</dbReference>
<comment type="cofactor">
    <cofactor evidence="1 13">
        <name>Mn(2+)</name>
        <dbReference type="ChEBI" id="CHEBI:29035"/>
    </cofactor>
</comment>
<dbReference type="SUPFAM" id="SSF50370">
    <property type="entry name" value="Ricin B-like lectins"/>
    <property type="match status" value="1"/>
</dbReference>
<dbReference type="FunFam" id="3.90.550.10:FF:000053">
    <property type="entry name" value="Polypeptide N-acetylgalactosaminyltransferase"/>
    <property type="match status" value="1"/>
</dbReference>
<dbReference type="PANTHER" id="PTHR11675:SF131">
    <property type="entry name" value="POLYPEPTIDE N-ACETYLGALACTOSAMINYLTRANSFERASE 9-RELATED"/>
    <property type="match status" value="1"/>
</dbReference>
<dbReference type="InterPro" id="IPR035992">
    <property type="entry name" value="Ricin_B-like_lectins"/>
</dbReference>
<keyword evidence="4" id="KW-0812">Transmembrane</keyword>
<evidence type="ECO:0000256" key="8">
    <source>
        <dbReference type="ARBA" id="ARBA00023034"/>
    </source>
</evidence>
<protein>
    <recommendedName>
        <fullName evidence="13">Polypeptide N-acetylgalactosaminyltransferase</fullName>
        <ecNumber evidence="13">2.4.1.-</ecNumber>
    </recommendedName>
    <alternativeName>
        <fullName evidence="13">Protein-UDP acetylgalactosaminyltransferase</fullName>
    </alternativeName>
</protein>
<evidence type="ECO:0000313" key="15">
    <source>
        <dbReference type="EMBL" id="CAH2096411.1"/>
    </source>
</evidence>
<dbReference type="Pfam" id="PF00652">
    <property type="entry name" value="Ricin_B_lectin"/>
    <property type="match status" value="1"/>
</dbReference>
<dbReference type="GO" id="GO:0006493">
    <property type="term" value="P:protein O-linked glycosylation"/>
    <property type="evidence" value="ECO:0007669"/>
    <property type="project" value="TreeGrafter"/>
</dbReference>
<keyword evidence="7" id="KW-1133">Transmembrane helix</keyword>
<dbReference type="GO" id="GO:0004653">
    <property type="term" value="F:polypeptide N-acetylgalactosaminyltransferase activity"/>
    <property type="evidence" value="ECO:0007669"/>
    <property type="project" value="TreeGrafter"/>
</dbReference>
<keyword evidence="12 13" id="KW-0464">Manganese</keyword>
<evidence type="ECO:0000256" key="9">
    <source>
        <dbReference type="ARBA" id="ARBA00023136"/>
    </source>
</evidence>
<comment type="caution">
    <text evidence="15">The sequence shown here is derived from an EMBL/GenBank/DDBJ whole genome shotgun (WGS) entry which is preliminary data.</text>
</comment>
<evidence type="ECO:0000256" key="4">
    <source>
        <dbReference type="ARBA" id="ARBA00022692"/>
    </source>
</evidence>
<evidence type="ECO:0000256" key="7">
    <source>
        <dbReference type="ARBA" id="ARBA00022989"/>
    </source>
</evidence>
<dbReference type="Gene3D" id="3.90.550.10">
    <property type="entry name" value="Spore Coat Polysaccharide Biosynthesis Protein SpsA, Chain A"/>
    <property type="match status" value="1"/>
</dbReference>
<evidence type="ECO:0000256" key="2">
    <source>
        <dbReference type="ARBA" id="ARBA00004323"/>
    </source>
</evidence>
<comment type="subcellular location">
    <subcellularLocation>
        <location evidence="2 13">Golgi apparatus membrane</location>
        <topology evidence="2 13">Single-pass type II membrane protein</topology>
    </subcellularLocation>
</comment>
<dbReference type="InterPro" id="IPR029044">
    <property type="entry name" value="Nucleotide-diphossugar_trans"/>
</dbReference>
<name>A0AAU9UES5_EUPED</name>
<dbReference type="InterPro" id="IPR001173">
    <property type="entry name" value="Glyco_trans_2-like"/>
</dbReference>
<accession>A0AAU9UES5</accession>
<comment type="pathway">
    <text evidence="13">Protein modification; protein glycosylation.</text>
</comment>
<organism evidence="15 16">
    <name type="scientific">Euphydryas editha</name>
    <name type="common">Edith's checkerspot</name>
    <dbReference type="NCBI Taxonomy" id="104508"/>
    <lineage>
        <taxon>Eukaryota</taxon>
        <taxon>Metazoa</taxon>
        <taxon>Ecdysozoa</taxon>
        <taxon>Arthropoda</taxon>
        <taxon>Hexapoda</taxon>
        <taxon>Insecta</taxon>
        <taxon>Pterygota</taxon>
        <taxon>Neoptera</taxon>
        <taxon>Endopterygota</taxon>
        <taxon>Lepidoptera</taxon>
        <taxon>Glossata</taxon>
        <taxon>Ditrysia</taxon>
        <taxon>Papilionoidea</taxon>
        <taxon>Nymphalidae</taxon>
        <taxon>Nymphalinae</taxon>
        <taxon>Euphydryas</taxon>
    </lineage>
</organism>
<evidence type="ECO:0000256" key="13">
    <source>
        <dbReference type="RuleBase" id="RU361242"/>
    </source>
</evidence>
<keyword evidence="8 13" id="KW-0333">Golgi apparatus</keyword>
<keyword evidence="11" id="KW-0325">Glycoprotein</keyword>
<dbReference type="GO" id="GO:0030246">
    <property type="term" value="F:carbohydrate binding"/>
    <property type="evidence" value="ECO:0007669"/>
    <property type="project" value="UniProtKB-KW"/>
</dbReference>
<dbReference type="Proteomes" id="UP001153954">
    <property type="component" value="Unassembled WGS sequence"/>
</dbReference>
<evidence type="ECO:0000256" key="5">
    <source>
        <dbReference type="ARBA" id="ARBA00022734"/>
    </source>
</evidence>
<dbReference type="PANTHER" id="PTHR11675">
    <property type="entry name" value="N-ACETYLGALACTOSAMINYLTRANSFERASE"/>
    <property type="match status" value="1"/>
</dbReference>
<evidence type="ECO:0000256" key="3">
    <source>
        <dbReference type="ARBA" id="ARBA00005680"/>
    </source>
</evidence>